<keyword evidence="4" id="KW-1185">Reference proteome</keyword>
<reference evidence="3 4" key="1">
    <citation type="submission" date="2018-07" db="EMBL/GenBank/DDBJ databases">
        <title>Halomonas rutogse sp. nov., isolated from Lake TangqianCo on Tibetan Plateau.</title>
        <authorList>
            <person name="Lu H."/>
            <person name="Xing P."/>
            <person name="Wu Q."/>
        </authorList>
    </citation>
    <scope>NUCLEOTIDE SEQUENCE [LARGE SCALE GENOMIC DNA]</scope>
    <source>
        <strain evidence="3 4">TQ8S</strain>
    </source>
</reference>
<keyword evidence="1" id="KW-0812">Transmembrane</keyword>
<dbReference type="AlphaFoldDB" id="A0A368UDG3"/>
<dbReference type="Pfam" id="PF08805">
    <property type="entry name" value="PilS"/>
    <property type="match status" value="1"/>
</dbReference>
<dbReference type="RefSeq" id="WP_114485141.1">
    <property type="nucleotide sequence ID" value="NZ_CBCSHM010000001.1"/>
</dbReference>
<accession>A0A368UDG3</accession>
<dbReference type="SUPFAM" id="SSF54523">
    <property type="entry name" value="Pili subunits"/>
    <property type="match status" value="1"/>
</dbReference>
<dbReference type="OrthoDB" id="6045457at2"/>
<comment type="caution">
    <text evidence="3">The sequence shown here is derived from an EMBL/GenBank/DDBJ whole genome shotgun (WGS) entry which is preliminary data.</text>
</comment>
<keyword evidence="1" id="KW-0472">Membrane</keyword>
<dbReference type="InterPro" id="IPR045584">
    <property type="entry name" value="Pilin-like"/>
</dbReference>
<evidence type="ECO:0000259" key="2">
    <source>
        <dbReference type="Pfam" id="PF08805"/>
    </source>
</evidence>
<gene>
    <name evidence="3" type="ORF">DU506_01255</name>
</gene>
<evidence type="ECO:0000256" key="1">
    <source>
        <dbReference type="SAM" id="Phobius"/>
    </source>
</evidence>
<organism evidence="3 4">
    <name type="scientific">Vreelandella rituensis</name>
    <dbReference type="NCBI Taxonomy" id="2282306"/>
    <lineage>
        <taxon>Bacteria</taxon>
        <taxon>Pseudomonadati</taxon>
        <taxon>Pseudomonadota</taxon>
        <taxon>Gammaproteobacteria</taxon>
        <taxon>Oceanospirillales</taxon>
        <taxon>Halomonadaceae</taxon>
        <taxon>Vreelandella</taxon>
    </lineage>
</organism>
<dbReference type="Proteomes" id="UP000253204">
    <property type="component" value="Unassembled WGS sequence"/>
</dbReference>
<evidence type="ECO:0000313" key="4">
    <source>
        <dbReference type="Proteomes" id="UP000253204"/>
    </source>
</evidence>
<proteinExistence type="predicted"/>
<dbReference type="InterPro" id="IPR014911">
    <property type="entry name" value="PilS_N"/>
</dbReference>
<keyword evidence="1" id="KW-1133">Transmembrane helix</keyword>
<dbReference type="EMBL" id="QPIJ01000001">
    <property type="protein sequence ID" value="RCV93813.1"/>
    <property type="molecule type" value="Genomic_DNA"/>
</dbReference>
<dbReference type="Gene3D" id="3.30.1690.10">
    <property type="entry name" value="TcpA-like pilin"/>
    <property type="match status" value="1"/>
</dbReference>
<feature type="domain" description="Type 4 secretion system PilS N-terminal" evidence="2">
    <location>
        <begin position="61"/>
        <end position="186"/>
    </location>
</feature>
<name>A0A368UDG3_9GAMM</name>
<feature type="transmembrane region" description="Helical" evidence="1">
    <location>
        <begin position="25"/>
        <end position="48"/>
    </location>
</feature>
<protein>
    <recommendedName>
        <fullName evidence="2">Type 4 secretion system PilS N-terminal domain-containing protein</fullName>
    </recommendedName>
</protein>
<sequence>METKAARFTSYTPSQSLKKATQGGWAMLETLIAIILGLLMLIGVFVYFQMGSASAKIADARQDLMITKANTERLFRGQPSYLGLNNVLATRAEVVPTSMYTAEGVIVNRFGGEVTIESVDNGRGADSHFQVTMEEIPQEACIELGTYTRNDWVGVTINGTAVDFNSVSEASTNCSDLNENQMVFMSR</sequence>
<evidence type="ECO:0000313" key="3">
    <source>
        <dbReference type="EMBL" id="RCV93813.1"/>
    </source>
</evidence>